<organism evidence="5 6">
    <name type="scientific">Dibothriocephalus latus</name>
    <name type="common">Fish tapeworm</name>
    <name type="synonym">Diphyllobothrium latum</name>
    <dbReference type="NCBI Taxonomy" id="60516"/>
    <lineage>
        <taxon>Eukaryota</taxon>
        <taxon>Metazoa</taxon>
        <taxon>Spiralia</taxon>
        <taxon>Lophotrochozoa</taxon>
        <taxon>Platyhelminthes</taxon>
        <taxon>Cestoda</taxon>
        <taxon>Eucestoda</taxon>
        <taxon>Diphyllobothriidea</taxon>
        <taxon>Diphyllobothriidae</taxon>
        <taxon>Dibothriocephalus</taxon>
    </lineage>
</organism>
<reference evidence="5 6" key="1">
    <citation type="submission" date="2018-11" db="EMBL/GenBank/DDBJ databases">
        <authorList>
            <consortium name="Pathogen Informatics"/>
        </authorList>
    </citation>
    <scope>NUCLEOTIDE SEQUENCE [LARGE SCALE GENOMIC DNA]</scope>
</reference>
<keyword evidence="6" id="KW-1185">Reference proteome</keyword>
<dbReference type="EMBL" id="UYRU01054605">
    <property type="protein sequence ID" value="VDN12733.1"/>
    <property type="molecule type" value="Genomic_DNA"/>
</dbReference>
<accession>A0A3P7LP52</accession>
<sequence>MQVERVKPTTYHICDVHFKSRYPAELTSRLKTKPTKLTPGKRLKSSAGNREDLENLVSDQAIADVTTVTADDEAAEAGLDLEGEDGGDNDSEDARWNGEQIEDEDEDLDNDYCETYFDNGEGDIDDGNVLRDDNGEGGEGYYD</sequence>
<proteinExistence type="inferred from homology"/>
<dbReference type="GO" id="GO:0006383">
    <property type="term" value="P:transcription by RNA polymerase III"/>
    <property type="evidence" value="ECO:0007669"/>
    <property type="project" value="InterPro"/>
</dbReference>
<gene>
    <name evidence="5" type="ORF">DILT_LOCUS8564</name>
</gene>
<comment type="similarity">
    <text evidence="2">Belongs to the eukaryotic RPC7 RNA polymerase subunit family.</text>
</comment>
<evidence type="ECO:0000256" key="2">
    <source>
        <dbReference type="ARBA" id="ARBA00008352"/>
    </source>
</evidence>
<evidence type="ECO:0000256" key="4">
    <source>
        <dbReference type="SAM" id="MobiDB-lite"/>
    </source>
</evidence>
<protein>
    <submittedName>
        <fullName evidence="5">Uncharacterized protein</fullName>
    </submittedName>
</protein>
<feature type="region of interest" description="Disordered" evidence="4">
    <location>
        <begin position="27"/>
        <end position="48"/>
    </location>
</feature>
<keyword evidence="3" id="KW-0539">Nucleus</keyword>
<evidence type="ECO:0000313" key="5">
    <source>
        <dbReference type="EMBL" id="VDN12733.1"/>
    </source>
</evidence>
<dbReference type="GO" id="GO:0005634">
    <property type="term" value="C:nucleus"/>
    <property type="evidence" value="ECO:0007669"/>
    <property type="project" value="UniProtKB-SubCell"/>
</dbReference>
<dbReference type="Proteomes" id="UP000281553">
    <property type="component" value="Unassembled WGS sequence"/>
</dbReference>
<evidence type="ECO:0000256" key="1">
    <source>
        <dbReference type="ARBA" id="ARBA00004123"/>
    </source>
</evidence>
<feature type="region of interest" description="Disordered" evidence="4">
    <location>
        <begin position="71"/>
        <end position="143"/>
    </location>
</feature>
<evidence type="ECO:0000313" key="6">
    <source>
        <dbReference type="Proteomes" id="UP000281553"/>
    </source>
</evidence>
<feature type="compositionally biased region" description="Basic residues" evidence="4">
    <location>
        <begin position="30"/>
        <end position="44"/>
    </location>
</feature>
<evidence type="ECO:0000256" key="3">
    <source>
        <dbReference type="ARBA" id="ARBA00023242"/>
    </source>
</evidence>
<comment type="subcellular location">
    <subcellularLocation>
        <location evidence="1">Nucleus</location>
    </subcellularLocation>
</comment>
<dbReference type="Pfam" id="PF11705">
    <property type="entry name" value="RNA_pol_3_Rpc31"/>
    <property type="match status" value="1"/>
</dbReference>
<dbReference type="AlphaFoldDB" id="A0A3P7LP52"/>
<dbReference type="OrthoDB" id="6253343at2759"/>
<dbReference type="InterPro" id="IPR024661">
    <property type="entry name" value="RNA_pol_III_Rpc31"/>
</dbReference>
<feature type="compositionally biased region" description="Acidic residues" evidence="4">
    <location>
        <begin position="71"/>
        <end position="91"/>
    </location>
</feature>
<feature type="compositionally biased region" description="Acidic residues" evidence="4">
    <location>
        <begin position="100"/>
        <end position="112"/>
    </location>
</feature>
<name>A0A3P7LP52_DIBLA</name>